<accession>A0ABW7ZYX4</accession>
<gene>
    <name evidence="1" type="ORF">ACIBP5_05895</name>
</gene>
<keyword evidence="2" id="KW-1185">Reference proteome</keyword>
<sequence length="112" mass="12367">MAPDEDESRTGSGEAAGGLVRAVVGEDGLLAELRLNARAMRFGSDDLADHVLSAVRAAQQDRLSRIEPPAEEQSLDVEEFTRRLDDMENQAARDFARLTASLDEALRRIEER</sequence>
<dbReference type="Pfam" id="PF02575">
    <property type="entry name" value="YbaB_DNA_bd"/>
    <property type="match status" value="1"/>
</dbReference>
<proteinExistence type="predicted"/>
<dbReference type="InterPro" id="IPR036894">
    <property type="entry name" value="YbaB-like_sf"/>
</dbReference>
<protein>
    <submittedName>
        <fullName evidence="1">YbaB/EbfC family nucleoid-associated protein</fullName>
    </submittedName>
</protein>
<dbReference type="RefSeq" id="WP_397019071.1">
    <property type="nucleotide sequence ID" value="NZ_JBITMB010000001.1"/>
</dbReference>
<name>A0ABW7ZYX4_9ACTN</name>
<comment type="caution">
    <text evidence="1">The sequence shown here is derived from an EMBL/GenBank/DDBJ whole genome shotgun (WGS) entry which is preliminary data.</text>
</comment>
<dbReference type="Gene3D" id="3.30.1310.10">
    <property type="entry name" value="Nucleoid-associated protein YbaB-like domain"/>
    <property type="match status" value="1"/>
</dbReference>
<dbReference type="Proteomes" id="UP001612928">
    <property type="component" value="Unassembled WGS sequence"/>
</dbReference>
<evidence type="ECO:0000313" key="2">
    <source>
        <dbReference type="Proteomes" id="UP001612928"/>
    </source>
</evidence>
<dbReference type="EMBL" id="JBITMB010000001">
    <property type="protein sequence ID" value="MFI7439480.1"/>
    <property type="molecule type" value="Genomic_DNA"/>
</dbReference>
<reference evidence="1 2" key="1">
    <citation type="submission" date="2024-10" db="EMBL/GenBank/DDBJ databases">
        <title>The Natural Products Discovery Center: Release of the First 8490 Sequenced Strains for Exploring Actinobacteria Biosynthetic Diversity.</title>
        <authorList>
            <person name="Kalkreuter E."/>
            <person name="Kautsar S.A."/>
            <person name="Yang D."/>
            <person name="Bader C.D."/>
            <person name="Teijaro C.N."/>
            <person name="Fluegel L."/>
            <person name="Davis C.M."/>
            <person name="Simpson J.R."/>
            <person name="Lauterbach L."/>
            <person name="Steele A.D."/>
            <person name="Gui C."/>
            <person name="Meng S."/>
            <person name="Li G."/>
            <person name="Viehrig K."/>
            <person name="Ye F."/>
            <person name="Su P."/>
            <person name="Kiefer A.F."/>
            <person name="Nichols A."/>
            <person name="Cepeda A.J."/>
            <person name="Yan W."/>
            <person name="Fan B."/>
            <person name="Jiang Y."/>
            <person name="Adhikari A."/>
            <person name="Zheng C.-J."/>
            <person name="Schuster L."/>
            <person name="Cowan T.M."/>
            <person name="Smanski M.J."/>
            <person name="Chevrette M.G."/>
            <person name="De Carvalho L.P.S."/>
            <person name="Shen B."/>
        </authorList>
    </citation>
    <scope>NUCLEOTIDE SEQUENCE [LARGE SCALE GENOMIC DNA]</scope>
    <source>
        <strain evidence="1 2">NPDC049503</strain>
    </source>
</reference>
<organism evidence="1 2">
    <name type="scientific">Nonomuraea indica</name>
    <dbReference type="NCBI Taxonomy" id="1581193"/>
    <lineage>
        <taxon>Bacteria</taxon>
        <taxon>Bacillati</taxon>
        <taxon>Actinomycetota</taxon>
        <taxon>Actinomycetes</taxon>
        <taxon>Streptosporangiales</taxon>
        <taxon>Streptosporangiaceae</taxon>
        <taxon>Nonomuraea</taxon>
    </lineage>
</organism>
<dbReference type="InterPro" id="IPR004401">
    <property type="entry name" value="YbaB/EbfC"/>
</dbReference>
<evidence type="ECO:0000313" key="1">
    <source>
        <dbReference type="EMBL" id="MFI7439480.1"/>
    </source>
</evidence>